<dbReference type="InterPro" id="IPR001706">
    <property type="entry name" value="Ribosomal_bL35"/>
</dbReference>
<dbReference type="GO" id="GO:0006412">
    <property type="term" value="P:translation"/>
    <property type="evidence" value="ECO:0007669"/>
    <property type="project" value="InterPro"/>
</dbReference>
<dbReference type="Pfam" id="PF01632">
    <property type="entry name" value="Ribosomal_L35p"/>
    <property type="match status" value="1"/>
</dbReference>
<dbReference type="InterPro" id="IPR021137">
    <property type="entry name" value="Ribosomal_bL35-like"/>
</dbReference>
<evidence type="ECO:0000256" key="4">
    <source>
        <dbReference type="ARBA" id="ARBA00035486"/>
    </source>
</evidence>
<evidence type="ECO:0000256" key="3">
    <source>
        <dbReference type="ARBA" id="ARBA00023274"/>
    </source>
</evidence>
<sequence length="64" mass="7459">MKLKTPKSLSKRFKVTKKGKVLIRKGGQDHFNARESGNVTRTKRRDITFSEHHAPNVKKLMPWN</sequence>
<evidence type="ECO:0000256" key="2">
    <source>
        <dbReference type="ARBA" id="ARBA00022980"/>
    </source>
</evidence>
<reference evidence="6 7" key="1">
    <citation type="journal article" date="2016" name="Nat. Commun.">
        <title>Thousands of microbial genomes shed light on interconnected biogeochemical processes in an aquifer system.</title>
        <authorList>
            <person name="Anantharaman K."/>
            <person name="Brown C.T."/>
            <person name="Hug L.A."/>
            <person name="Sharon I."/>
            <person name="Castelle C.J."/>
            <person name="Probst A.J."/>
            <person name="Thomas B.C."/>
            <person name="Singh A."/>
            <person name="Wilkins M.J."/>
            <person name="Karaoz U."/>
            <person name="Brodie E.L."/>
            <person name="Williams K.H."/>
            <person name="Hubbard S.S."/>
            <person name="Banfield J.F."/>
        </authorList>
    </citation>
    <scope>NUCLEOTIDE SEQUENCE [LARGE SCALE GENOMIC DNA]</scope>
</reference>
<evidence type="ECO:0000313" key="6">
    <source>
        <dbReference type="EMBL" id="OGL80159.1"/>
    </source>
</evidence>
<dbReference type="STRING" id="1802401.A3B21_02175"/>
<dbReference type="PRINTS" id="PR00064">
    <property type="entry name" value="RIBOSOMALL35"/>
</dbReference>
<dbReference type="EMBL" id="MGEJ01000014">
    <property type="protein sequence ID" value="OGL80159.1"/>
    <property type="molecule type" value="Genomic_DNA"/>
</dbReference>
<accession>A0A1F7UPI3</accession>
<dbReference type="GO" id="GO:0005840">
    <property type="term" value="C:ribosome"/>
    <property type="evidence" value="ECO:0007669"/>
    <property type="project" value="UniProtKB-KW"/>
</dbReference>
<comment type="caution">
    <text evidence="6">The sequence shown here is derived from an EMBL/GenBank/DDBJ whole genome shotgun (WGS) entry which is preliminary data.</text>
</comment>
<gene>
    <name evidence="6" type="ORF">A3B21_02175</name>
</gene>
<name>A0A1F7UPI3_9BACT</name>
<dbReference type="Gene3D" id="4.10.410.60">
    <property type="match status" value="1"/>
</dbReference>
<keyword evidence="2 5" id="KW-0689">Ribosomal protein</keyword>
<evidence type="ECO:0000256" key="5">
    <source>
        <dbReference type="RuleBase" id="RU000568"/>
    </source>
</evidence>
<proteinExistence type="inferred from homology"/>
<protein>
    <recommendedName>
        <fullName evidence="4 5">50S ribosomal protein L35</fullName>
    </recommendedName>
</protein>
<dbReference type="AlphaFoldDB" id="A0A1F7UPI3"/>
<comment type="similarity">
    <text evidence="1 5">Belongs to the bacterial ribosomal protein bL35 family.</text>
</comment>
<dbReference type="InterPro" id="IPR037229">
    <property type="entry name" value="Ribosomal_bL35_sf"/>
</dbReference>
<evidence type="ECO:0000256" key="1">
    <source>
        <dbReference type="ARBA" id="ARBA00006598"/>
    </source>
</evidence>
<keyword evidence="3 5" id="KW-0687">Ribonucleoprotein</keyword>
<evidence type="ECO:0000313" key="7">
    <source>
        <dbReference type="Proteomes" id="UP000176897"/>
    </source>
</evidence>
<dbReference type="GO" id="GO:0003735">
    <property type="term" value="F:structural constituent of ribosome"/>
    <property type="evidence" value="ECO:0007669"/>
    <property type="project" value="InterPro"/>
</dbReference>
<dbReference type="GO" id="GO:1990904">
    <property type="term" value="C:ribonucleoprotein complex"/>
    <property type="evidence" value="ECO:0007669"/>
    <property type="project" value="UniProtKB-KW"/>
</dbReference>
<dbReference type="Proteomes" id="UP000176897">
    <property type="component" value="Unassembled WGS sequence"/>
</dbReference>
<organism evidence="6 7">
    <name type="scientific">Candidatus Uhrbacteria bacterium RIFCSPLOWO2_01_FULL_47_24</name>
    <dbReference type="NCBI Taxonomy" id="1802401"/>
    <lineage>
        <taxon>Bacteria</taxon>
        <taxon>Candidatus Uhriibacteriota</taxon>
    </lineage>
</organism>
<dbReference type="SUPFAM" id="SSF143034">
    <property type="entry name" value="L35p-like"/>
    <property type="match status" value="1"/>
</dbReference>